<evidence type="ECO:0000259" key="2">
    <source>
        <dbReference type="Pfam" id="PF11827"/>
    </source>
</evidence>
<protein>
    <submittedName>
        <fullName evidence="3">DUF3347 domain-containing protein</fullName>
    </submittedName>
</protein>
<dbReference type="InterPro" id="IPR021782">
    <property type="entry name" value="DUF3347"/>
</dbReference>
<accession>A0A7K1XXZ8</accession>
<reference evidence="3 4" key="1">
    <citation type="submission" date="2019-11" db="EMBL/GenBank/DDBJ databases">
        <title>Pedobacter sp. HMF7056 Genome sequencing and assembly.</title>
        <authorList>
            <person name="Kang H."/>
            <person name="Kim H."/>
            <person name="Joh K."/>
        </authorList>
    </citation>
    <scope>NUCLEOTIDE SEQUENCE [LARGE SCALE GENOMIC DNA]</scope>
    <source>
        <strain evidence="3 4">HMF7056</strain>
    </source>
</reference>
<dbReference type="AlphaFoldDB" id="A0A7K1XXZ8"/>
<evidence type="ECO:0000313" key="3">
    <source>
        <dbReference type="EMBL" id="MXV15406.1"/>
    </source>
</evidence>
<proteinExistence type="predicted"/>
<sequence length="172" mass="18269">MKRSPLFVILAAGIYLSACQSPTTKTTEKTDTIITAQHVVIGDAVTNRLYANYILLKDALVKADTATAASAGASVAADLQQIAGCEEAAKVASGIATAATIEAQRKGFVILNGEVIPVIKHAGLTRGNIFVQYCPMANDSKGAYWLASEKEIRNPYYGDEMLTCGEVKEVVK</sequence>
<evidence type="ECO:0000256" key="1">
    <source>
        <dbReference type="SAM" id="SignalP"/>
    </source>
</evidence>
<feature type="domain" description="DUF3347" evidence="2">
    <location>
        <begin position="50"/>
        <end position="126"/>
    </location>
</feature>
<dbReference type="RefSeq" id="WP_160906405.1">
    <property type="nucleotide sequence ID" value="NZ_WVHS01000002.1"/>
</dbReference>
<dbReference type="Proteomes" id="UP000451233">
    <property type="component" value="Unassembled WGS sequence"/>
</dbReference>
<feature type="chain" id="PRO_5029626174" evidence="1">
    <location>
        <begin position="21"/>
        <end position="172"/>
    </location>
</feature>
<feature type="signal peptide" evidence="1">
    <location>
        <begin position="1"/>
        <end position="20"/>
    </location>
</feature>
<comment type="caution">
    <text evidence="3">The sequence shown here is derived from an EMBL/GenBank/DDBJ whole genome shotgun (WGS) entry which is preliminary data.</text>
</comment>
<evidence type="ECO:0000313" key="4">
    <source>
        <dbReference type="Proteomes" id="UP000451233"/>
    </source>
</evidence>
<name>A0A7K1XXZ8_9SPHI</name>
<organism evidence="3 4">
    <name type="scientific">Hufsiella ginkgonis</name>
    <dbReference type="NCBI Taxonomy" id="2695274"/>
    <lineage>
        <taxon>Bacteria</taxon>
        <taxon>Pseudomonadati</taxon>
        <taxon>Bacteroidota</taxon>
        <taxon>Sphingobacteriia</taxon>
        <taxon>Sphingobacteriales</taxon>
        <taxon>Sphingobacteriaceae</taxon>
        <taxon>Hufsiella</taxon>
    </lineage>
</organism>
<keyword evidence="4" id="KW-1185">Reference proteome</keyword>
<dbReference type="Pfam" id="PF11827">
    <property type="entry name" value="DUF3347"/>
    <property type="match status" value="1"/>
</dbReference>
<dbReference type="EMBL" id="WVHS01000002">
    <property type="protein sequence ID" value="MXV15406.1"/>
    <property type="molecule type" value="Genomic_DNA"/>
</dbReference>
<keyword evidence="1" id="KW-0732">Signal</keyword>
<gene>
    <name evidence="3" type="ORF">GS398_08840</name>
</gene>